<name>A0A9Q0XWS6_9SAUR</name>
<feature type="region of interest" description="Disordered" evidence="2">
    <location>
        <begin position="1"/>
        <end position="21"/>
    </location>
</feature>
<dbReference type="InterPro" id="IPR008197">
    <property type="entry name" value="WAP_dom"/>
</dbReference>
<keyword evidence="1" id="KW-1015">Disulfide bond</keyword>
<accession>A0A9Q0XWS6</accession>
<protein>
    <submittedName>
        <fullName evidence="5">Uncharacterized protein</fullName>
    </submittedName>
</protein>
<dbReference type="InterPro" id="IPR020901">
    <property type="entry name" value="Prtase_inh_Kunz-CS"/>
</dbReference>
<dbReference type="PROSITE" id="PS51390">
    <property type="entry name" value="WAP"/>
    <property type="match status" value="1"/>
</dbReference>
<dbReference type="SUPFAM" id="SSF57362">
    <property type="entry name" value="BPTI-like"/>
    <property type="match status" value="2"/>
</dbReference>
<dbReference type="OrthoDB" id="196393at2759"/>
<gene>
    <name evidence="5" type="ORF">JRQ81_014464</name>
</gene>
<dbReference type="InterPro" id="IPR036880">
    <property type="entry name" value="Kunitz_BPTI_sf"/>
</dbReference>
<sequence length="238" mass="26870">MLALGCQQPGTGRNGPALAGREDCEQQRLLAALSDVAGRPPGNSPRGVSRKSARVSQETSRTRALLHRGKANRPRMTPSSKTPLVDMCSTFPMEPEGCGEPKHRFFYNATSKTCEPFISRGCTWNLNQFYTAEECRRHCGKIEKPGSSPPSPRVITTECLTSCLHDGNCPNDQKCCSFGYICRMPPEKGPCHATVQNWYYDWETQKCKKFSYGGCLGNKNNFKKRRECHLRCRRRRRE</sequence>
<organism evidence="5 6">
    <name type="scientific">Phrynocephalus forsythii</name>
    <dbReference type="NCBI Taxonomy" id="171643"/>
    <lineage>
        <taxon>Eukaryota</taxon>
        <taxon>Metazoa</taxon>
        <taxon>Chordata</taxon>
        <taxon>Craniata</taxon>
        <taxon>Vertebrata</taxon>
        <taxon>Euteleostomi</taxon>
        <taxon>Lepidosauria</taxon>
        <taxon>Squamata</taxon>
        <taxon>Bifurcata</taxon>
        <taxon>Unidentata</taxon>
        <taxon>Episquamata</taxon>
        <taxon>Toxicofera</taxon>
        <taxon>Iguania</taxon>
        <taxon>Acrodonta</taxon>
        <taxon>Agamidae</taxon>
        <taxon>Agaminae</taxon>
        <taxon>Phrynocephalus</taxon>
    </lineage>
</organism>
<dbReference type="PANTHER" id="PTHR46751">
    <property type="entry name" value="EPPIN"/>
    <property type="match status" value="1"/>
</dbReference>
<comment type="caution">
    <text evidence="5">The sequence shown here is derived from an EMBL/GenBank/DDBJ whole genome shotgun (WGS) entry which is preliminary data.</text>
</comment>
<dbReference type="PANTHER" id="PTHR46751:SF1">
    <property type="entry name" value="WAP FOUR-DISULFIDE CORE DOMAIN PROTEIN 6A"/>
    <property type="match status" value="1"/>
</dbReference>
<dbReference type="SUPFAM" id="SSF57256">
    <property type="entry name" value="Elafin-like"/>
    <property type="match status" value="1"/>
</dbReference>
<dbReference type="Gene3D" id="4.10.75.10">
    <property type="entry name" value="Elafin-like"/>
    <property type="match status" value="1"/>
</dbReference>
<dbReference type="Gene3D" id="4.10.410.10">
    <property type="entry name" value="Pancreatic trypsin inhibitor Kunitz domain"/>
    <property type="match status" value="2"/>
</dbReference>
<evidence type="ECO:0000313" key="6">
    <source>
        <dbReference type="Proteomes" id="UP001142489"/>
    </source>
</evidence>
<feature type="compositionally biased region" description="Basic residues" evidence="2">
    <location>
        <begin position="64"/>
        <end position="73"/>
    </location>
</feature>
<evidence type="ECO:0000256" key="1">
    <source>
        <dbReference type="ARBA" id="ARBA00023157"/>
    </source>
</evidence>
<feature type="domain" description="BPTI/Kunitz inhibitor" evidence="3">
    <location>
        <begin position="88"/>
        <end position="139"/>
    </location>
</feature>
<evidence type="ECO:0000313" key="5">
    <source>
        <dbReference type="EMBL" id="KAJ7332284.1"/>
    </source>
</evidence>
<dbReference type="PROSITE" id="PS50279">
    <property type="entry name" value="BPTI_KUNITZ_2"/>
    <property type="match status" value="2"/>
</dbReference>
<dbReference type="Proteomes" id="UP001142489">
    <property type="component" value="Unassembled WGS sequence"/>
</dbReference>
<dbReference type="SMART" id="SM00131">
    <property type="entry name" value="KU"/>
    <property type="match status" value="2"/>
</dbReference>
<feature type="domain" description="WAP" evidence="4">
    <location>
        <begin position="141"/>
        <end position="186"/>
    </location>
</feature>
<dbReference type="PRINTS" id="PR00759">
    <property type="entry name" value="BASICPTASE"/>
</dbReference>
<evidence type="ECO:0000259" key="4">
    <source>
        <dbReference type="PROSITE" id="PS51390"/>
    </source>
</evidence>
<dbReference type="PROSITE" id="PS00280">
    <property type="entry name" value="BPTI_KUNITZ_1"/>
    <property type="match status" value="2"/>
</dbReference>
<dbReference type="EMBL" id="JAPFRF010000005">
    <property type="protein sequence ID" value="KAJ7332284.1"/>
    <property type="molecule type" value="Genomic_DNA"/>
</dbReference>
<feature type="domain" description="BPTI/Kunitz inhibitor" evidence="3">
    <location>
        <begin position="182"/>
        <end position="232"/>
    </location>
</feature>
<dbReference type="GO" id="GO:0005576">
    <property type="term" value="C:extracellular region"/>
    <property type="evidence" value="ECO:0007669"/>
    <property type="project" value="InterPro"/>
</dbReference>
<dbReference type="Pfam" id="PF00014">
    <property type="entry name" value="Kunitz_BPTI"/>
    <property type="match status" value="2"/>
</dbReference>
<dbReference type="CDD" id="cd00109">
    <property type="entry name" value="Kunitz-type"/>
    <property type="match status" value="1"/>
</dbReference>
<keyword evidence="6" id="KW-1185">Reference proteome</keyword>
<feature type="region of interest" description="Disordered" evidence="2">
    <location>
        <begin position="33"/>
        <end position="83"/>
    </location>
</feature>
<reference evidence="5" key="1">
    <citation type="journal article" date="2023" name="DNA Res.">
        <title>Chromosome-level genome assembly of Phrynocephalus forsythii using third-generation DNA sequencing and Hi-C analysis.</title>
        <authorList>
            <person name="Qi Y."/>
            <person name="Zhao W."/>
            <person name="Zhao Y."/>
            <person name="Niu C."/>
            <person name="Cao S."/>
            <person name="Zhang Y."/>
        </authorList>
    </citation>
    <scope>NUCLEOTIDE SEQUENCE</scope>
    <source>
        <tissue evidence="5">Muscle</tissue>
    </source>
</reference>
<dbReference type="AlphaFoldDB" id="A0A9Q0XWS6"/>
<evidence type="ECO:0000256" key="2">
    <source>
        <dbReference type="SAM" id="MobiDB-lite"/>
    </source>
</evidence>
<dbReference type="GO" id="GO:0004867">
    <property type="term" value="F:serine-type endopeptidase inhibitor activity"/>
    <property type="evidence" value="ECO:0007669"/>
    <property type="project" value="InterPro"/>
</dbReference>
<dbReference type="InterPro" id="IPR051388">
    <property type="entry name" value="Serpin_venom_toxin"/>
</dbReference>
<evidence type="ECO:0000259" key="3">
    <source>
        <dbReference type="PROSITE" id="PS50279"/>
    </source>
</evidence>
<dbReference type="InterPro" id="IPR036645">
    <property type="entry name" value="Elafin-like_sf"/>
</dbReference>
<proteinExistence type="predicted"/>
<dbReference type="InterPro" id="IPR002223">
    <property type="entry name" value="Kunitz_BPTI"/>
</dbReference>